<dbReference type="SMART" id="SM00385">
    <property type="entry name" value="CYCLIN"/>
    <property type="match status" value="2"/>
</dbReference>
<name>A0A834YS00_TETSI</name>
<dbReference type="PANTHER" id="PTHR10026">
    <property type="entry name" value="CYCLIN"/>
    <property type="match status" value="1"/>
</dbReference>
<dbReference type="InterPro" id="IPR006671">
    <property type="entry name" value="Cyclin_N"/>
</dbReference>
<dbReference type="AlphaFoldDB" id="A0A834YS00"/>
<dbReference type="OrthoDB" id="10264655at2759"/>
<dbReference type="Gene3D" id="1.10.472.10">
    <property type="entry name" value="Cyclin-like"/>
    <property type="match status" value="2"/>
</dbReference>
<dbReference type="Proteomes" id="UP000655225">
    <property type="component" value="Unassembled WGS sequence"/>
</dbReference>
<evidence type="ECO:0000313" key="4">
    <source>
        <dbReference type="EMBL" id="KAF8390937.1"/>
    </source>
</evidence>
<dbReference type="FunFam" id="1.10.472.10:FF:000028">
    <property type="entry name" value="Cyclin-T1-5 like"/>
    <property type="match status" value="1"/>
</dbReference>
<feature type="region of interest" description="Disordered" evidence="2">
    <location>
        <begin position="528"/>
        <end position="573"/>
    </location>
</feature>
<evidence type="ECO:0000256" key="2">
    <source>
        <dbReference type="SAM" id="MobiDB-lite"/>
    </source>
</evidence>
<evidence type="ECO:0000259" key="3">
    <source>
        <dbReference type="SMART" id="SM00385"/>
    </source>
</evidence>
<feature type="compositionally biased region" description="Polar residues" evidence="2">
    <location>
        <begin position="333"/>
        <end position="386"/>
    </location>
</feature>
<keyword evidence="5" id="KW-1185">Reference proteome</keyword>
<feature type="region of interest" description="Disordered" evidence="2">
    <location>
        <begin position="588"/>
        <end position="631"/>
    </location>
</feature>
<sequence length="651" mass="73285">MPKSSLLASSTTMPYLAFSLSPLSLLTAQSHTPVSSSPTSANQMYSLPTLSPEPMRLAQSPLPIDAIIFYTDSLESSFICPGAHTIPLFLKACLEILVRVRPQVTIATAIIFCHRFFLRQSHAKNDRRVRNYSLTIATVCMFLAGKVEETPRPLKDVILVSYEIIHKKDPAAVQRIKQKEVYEQQKELILLGERVVLATLGFDLNLHHPYKPLVEAIKKFKVAQNALAQVAWNFVNDGLRTSLCLQFQPHHIAAGAIFLAAKFLKVKLPSDGDKVWWQEFDVTPRQLEEVSNQMLELYEQNRLPPSQGSEVEGSTGGGVSHRAPAKTLAGNEEQVSTNGYGQTGGASTVKTGTLKSLSSRPMSDQYADNQGPSQRNTQNRSANTDMRSAIADHKVDGETKDHQHHEQESLSYKENATEAPNRSKFGLERLEKEDQDRNGGRSETTEVGEWKDNGTSYKSSSTGGRNLEYREGTLGQSPQDAIKKIDKDKVKAALEKRRKARGDVARKMDLMDDDDLIERELEDGIELAAEDEKMKLESRQSWSKPSNRPDHENQRYEKDQEDIEGGNYLGIKGGLETENEEGEVFTFNDTVRSPKSSNRKRKVESPVDKQLEAKQRHHRHKHHDVVEEGNRVVRLGYAERDRERHVQENHM</sequence>
<dbReference type="EMBL" id="JABCRI010000017">
    <property type="protein sequence ID" value="KAF8390937.1"/>
    <property type="molecule type" value="Genomic_DNA"/>
</dbReference>
<accession>A0A834YS00</accession>
<dbReference type="InterPro" id="IPR036915">
    <property type="entry name" value="Cyclin-like_sf"/>
</dbReference>
<dbReference type="OMA" id="YNHDSIE"/>
<evidence type="ECO:0000313" key="5">
    <source>
        <dbReference type="Proteomes" id="UP000655225"/>
    </source>
</evidence>
<dbReference type="InterPro" id="IPR013763">
    <property type="entry name" value="Cyclin-like_dom"/>
</dbReference>
<feature type="compositionally biased region" description="Basic and acidic residues" evidence="2">
    <location>
        <begin position="547"/>
        <end position="558"/>
    </location>
</feature>
<dbReference type="SUPFAM" id="SSF47954">
    <property type="entry name" value="Cyclin-like"/>
    <property type="match status" value="2"/>
</dbReference>
<comment type="similarity">
    <text evidence="1">Belongs to the cyclin family.</text>
</comment>
<feature type="domain" description="Cyclin-like" evidence="3">
    <location>
        <begin position="87"/>
        <end position="198"/>
    </location>
</feature>
<evidence type="ECO:0000256" key="1">
    <source>
        <dbReference type="RuleBase" id="RU000383"/>
    </source>
</evidence>
<reference evidence="4 5" key="1">
    <citation type="submission" date="2020-04" db="EMBL/GenBank/DDBJ databases">
        <title>Plant Genome Project.</title>
        <authorList>
            <person name="Zhang R.-G."/>
        </authorList>
    </citation>
    <scope>NUCLEOTIDE SEQUENCE [LARGE SCALE GENOMIC DNA]</scope>
    <source>
        <strain evidence="4">YNK0</strain>
        <tissue evidence="4">Leaf</tissue>
    </source>
</reference>
<comment type="caution">
    <text evidence="4">The sequence shown here is derived from an EMBL/GenBank/DDBJ whole genome shotgun (WGS) entry which is preliminary data.</text>
</comment>
<dbReference type="Pfam" id="PF21797">
    <property type="entry name" value="CycT2-like_C"/>
    <property type="match status" value="1"/>
</dbReference>
<feature type="compositionally biased region" description="Basic and acidic residues" evidence="2">
    <location>
        <begin position="603"/>
        <end position="614"/>
    </location>
</feature>
<dbReference type="GO" id="GO:0006357">
    <property type="term" value="P:regulation of transcription by RNA polymerase II"/>
    <property type="evidence" value="ECO:0007669"/>
    <property type="project" value="InterPro"/>
</dbReference>
<protein>
    <recommendedName>
        <fullName evidence="3">Cyclin-like domain-containing protein</fullName>
    </recommendedName>
</protein>
<feature type="region of interest" description="Disordered" evidence="2">
    <location>
        <begin position="302"/>
        <end position="486"/>
    </location>
</feature>
<feature type="compositionally biased region" description="Polar residues" evidence="2">
    <location>
        <begin position="453"/>
        <end position="464"/>
    </location>
</feature>
<gene>
    <name evidence="4" type="ORF">HHK36_023237</name>
</gene>
<feature type="compositionally biased region" description="Basic and acidic residues" evidence="2">
    <location>
        <begin position="390"/>
        <end position="408"/>
    </location>
</feature>
<dbReference type="GO" id="GO:0016538">
    <property type="term" value="F:cyclin-dependent protein serine/threonine kinase regulator activity"/>
    <property type="evidence" value="ECO:0007669"/>
    <property type="project" value="InterPro"/>
</dbReference>
<feature type="compositionally biased region" description="Polar residues" evidence="2">
    <location>
        <begin position="409"/>
        <end position="420"/>
    </location>
</feature>
<proteinExistence type="inferred from homology"/>
<feature type="domain" description="Cyclin-like" evidence="3">
    <location>
        <begin position="211"/>
        <end position="296"/>
    </location>
</feature>
<feature type="compositionally biased region" description="Basic and acidic residues" evidence="2">
    <location>
        <begin position="425"/>
        <end position="452"/>
    </location>
</feature>
<dbReference type="Pfam" id="PF00134">
    <property type="entry name" value="Cyclin_N"/>
    <property type="match status" value="1"/>
</dbReference>
<dbReference type="CDD" id="cd20588">
    <property type="entry name" value="CYCLIN_AcCycT_rpt2"/>
    <property type="match status" value="1"/>
</dbReference>
<organism evidence="4 5">
    <name type="scientific">Tetracentron sinense</name>
    <name type="common">Spur-leaf</name>
    <dbReference type="NCBI Taxonomy" id="13715"/>
    <lineage>
        <taxon>Eukaryota</taxon>
        <taxon>Viridiplantae</taxon>
        <taxon>Streptophyta</taxon>
        <taxon>Embryophyta</taxon>
        <taxon>Tracheophyta</taxon>
        <taxon>Spermatophyta</taxon>
        <taxon>Magnoliopsida</taxon>
        <taxon>Trochodendrales</taxon>
        <taxon>Trochodendraceae</taxon>
        <taxon>Tetracentron</taxon>
    </lineage>
</organism>
<dbReference type="InterPro" id="IPR043198">
    <property type="entry name" value="Cyclin/Ssn8"/>
</dbReference>
<keyword evidence="1" id="KW-0195">Cyclin</keyword>